<proteinExistence type="predicted"/>
<accession>A0ABP6HDV3</accession>
<organism evidence="1 2">
    <name type="scientific">Actinocorallia aurantiaca</name>
    <dbReference type="NCBI Taxonomy" id="46204"/>
    <lineage>
        <taxon>Bacteria</taxon>
        <taxon>Bacillati</taxon>
        <taxon>Actinomycetota</taxon>
        <taxon>Actinomycetes</taxon>
        <taxon>Streptosporangiales</taxon>
        <taxon>Thermomonosporaceae</taxon>
        <taxon>Actinocorallia</taxon>
    </lineage>
</organism>
<keyword evidence="2" id="KW-1185">Reference proteome</keyword>
<evidence type="ECO:0000313" key="1">
    <source>
        <dbReference type="EMBL" id="GAA2738931.1"/>
    </source>
</evidence>
<name>A0ABP6HDV3_9ACTN</name>
<evidence type="ECO:0000313" key="2">
    <source>
        <dbReference type="Proteomes" id="UP001501842"/>
    </source>
</evidence>
<comment type="caution">
    <text evidence="1">The sequence shown here is derived from an EMBL/GenBank/DDBJ whole genome shotgun (WGS) entry which is preliminary data.</text>
</comment>
<reference evidence="2" key="1">
    <citation type="journal article" date="2019" name="Int. J. Syst. Evol. Microbiol.">
        <title>The Global Catalogue of Microorganisms (GCM) 10K type strain sequencing project: providing services to taxonomists for standard genome sequencing and annotation.</title>
        <authorList>
            <consortium name="The Broad Institute Genomics Platform"/>
            <consortium name="The Broad Institute Genome Sequencing Center for Infectious Disease"/>
            <person name="Wu L."/>
            <person name="Ma J."/>
        </authorList>
    </citation>
    <scope>NUCLEOTIDE SEQUENCE [LARGE SCALE GENOMIC DNA]</scope>
    <source>
        <strain evidence="2">JCM 8201</strain>
    </source>
</reference>
<gene>
    <name evidence="1" type="ORF">GCM10010439_74350</name>
</gene>
<sequence length="177" mass="19831">MAKVVSVQVLSYHDQAFINFRGFAFDSGAHGFRWVDIKCFRLSMPDTDDMTLLRSLIGQEQFRDDYAGGGVDAEGIRHGPYWVDRIGVDDYVAVTNSTAVDALASWARLHGSVPDALNETLELEVFAPLRQATSSYQLKELARTSLHDWGGVHTEFHEFVSIDRMTHRVLLIVAADD</sequence>
<dbReference type="Proteomes" id="UP001501842">
    <property type="component" value="Unassembled WGS sequence"/>
</dbReference>
<protein>
    <submittedName>
        <fullName evidence="1">Uncharacterized protein</fullName>
    </submittedName>
</protein>
<dbReference type="EMBL" id="BAAATZ010000057">
    <property type="protein sequence ID" value="GAA2738931.1"/>
    <property type="molecule type" value="Genomic_DNA"/>
</dbReference>